<name>A0ABV0XM68_9TELE</name>
<evidence type="ECO:0000313" key="1">
    <source>
        <dbReference type="EMBL" id="MEQ2282564.1"/>
    </source>
</evidence>
<dbReference type="Proteomes" id="UP001469553">
    <property type="component" value="Unassembled WGS sequence"/>
</dbReference>
<accession>A0ABV0XM68</accession>
<dbReference type="EMBL" id="JAHRIP010009480">
    <property type="protein sequence ID" value="MEQ2282564.1"/>
    <property type="molecule type" value="Genomic_DNA"/>
</dbReference>
<proteinExistence type="predicted"/>
<protein>
    <submittedName>
        <fullName evidence="1">Uncharacterized protein</fullName>
    </submittedName>
</protein>
<comment type="caution">
    <text evidence="1">The sequence shown here is derived from an EMBL/GenBank/DDBJ whole genome shotgun (WGS) entry which is preliminary data.</text>
</comment>
<organism evidence="1 2">
    <name type="scientific">Ameca splendens</name>
    <dbReference type="NCBI Taxonomy" id="208324"/>
    <lineage>
        <taxon>Eukaryota</taxon>
        <taxon>Metazoa</taxon>
        <taxon>Chordata</taxon>
        <taxon>Craniata</taxon>
        <taxon>Vertebrata</taxon>
        <taxon>Euteleostomi</taxon>
        <taxon>Actinopterygii</taxon>
        <taxon>Neopterygii</taxon>
        <taxon>Teleostei</taxon>
        <taxon>Neoteleostei</taxon>
        <taxon>Acanthomorphata</taxon>
        <taxon>Ovalentaria</taxon>
        <taxon>Atherinomorphae</taxon>
        <taxon>Cyprinodontiformes</taxon>
        <taxon>Goodeidae</taxon>
        <taxon>Ameca</taxon>
    </lineage>
</organism>
<evidence type="ECO:0000313" key="2">
    <source>
        <dbReference type="Proteomes" id="UP001469553"/>
    </source>
</evidence>
<reference evidence="1 2" key="1">
    <citation type="submission" date="2021-06" db="EMBL/GenBank/DDBJ databases">
        <authorList>
            <person name="Palmer J.M."/>
        </authorList>
    </citation>
    <scope>NUCLEOTIDE SEQUENCE [LARGE SCALE GENOMIC DNA]</scope>
    <source>
        <strain evidence="1 2">AS_MEX2019</strain>
        <tissue evidence="1">Muscle</tissue>
    </source>
</reference>
<keyword evidence="2" id="KW-1185">Reference proteome</keyword>
<gene>
    <name evidence="1" type="ORF">AMECASPLE_002147</name>
</gene>
<sequence>MFAPMLQFFIDHSSKCVCKTLIAKIKKLAPFDLNSLPHLLAGALPPSSRFSIVNEQNRWERGLLVLIDPGGSLGITINSQLQAYSTGLHRHCQFVPIRGPSFCVGCKGAEQATSWSSHPGPALALTTCCDRYSGLEHLQLNI</sequence>